<comment type="similarity">
    <text evidence="1 4">Belongs to the N(4)/N(6)-methyltransferase family.</text>
</comment>
<evidence type="ECO:0000256" key="1">
    <source>
        <dbReference type="ARBA" id="ARBA00006594"/>
    </source>
</evidence>
<protein>
    <recommendedName>
        <fullName evidence="4">Type II methyltransferase</fullName>
        <ecNumber evidence="4">2.1.1.113</ecNumber>
    </recommendedName>
    <alternativeName>
        <fullName evidence="4">N-4 cytosine-specific methyltransferase</fullName>
    </alternativeName>
</protein>
<comment type="catalytic activity">
    <reaction evidence="4">
        <text>a 2'-deoxycytidine in DNA + S-adenosyl-L-methionine = an N(4)-methyl-2'-deoxycytidine in DNA + S-adenosyl-L-homocysteine + H(+)</text>
        <dbReference type="Rhea" id="RHEA:16857"/>
        <dbReference type="Rhea" id="RHEA-COMP:11369"/>
        <dbReference type="Rhea" id="RHEA-COMP:13674"/>
        <dbReference type="ChEBI" id="CHEBI:15378"/>
        <dbReference type="ChEBI" id="CHEBI:57856"/>
        <dbReference type="ChEBI" id="CHEBI:59789"/>
        <dbReference type="ChEBI" id="CHEBI:85452"/>
        <dbReference type="ChEBI" id="CHEBI:137933"/>
        <dbReference type="EC" id="2.1.1.113"/>
    </reaction>
</comment>
<dbReference type="GO" id="GO:0009307">
    <property type="term" value="P:DNA restriction-modification system"/>
    <property type="evidence" value="ECO:0007669"/>
    <property type="project" value="UniProtKB-KW"/>
</dbReference>
<dbReference type="InterPro" id="IPR002941">
    <property type="entry name" value="DNA_methylase_N4/N6"/>
</dbReference>
<feature type="domain" description="DNA methylase N-4/N-6" evidence="5">
    <location>
        <begin position="29"/>
        <end position="244"/>
    </location>
</feature>
<dbReference type="EMBL" id="CP017921">
    <property type="protein sequence ID" value="APH39314.1"/>
    <property type="molecule type" value="Genomic_DNA"/>
</dbReference>
<dbReference type="InterPro" id="IPR001091">
    <property type="entry name" value="RM_Methyltransferase"/>
</dbReference>
<reference evidence="8 10" key="2">
    <citation type="submission" date="2016-10" db="EMBL/GenBank/DDBJ databases">
        <authorList>
            <person name="de Groot N.N."/>
        </authorList>
    </citation>
    <scope>NUCLEOTIDE SEQUENCE [LARGE SCALE GENOMIC DNA]</scope>
    <source>
        <strain evidence="8 10">Z-7982</strain>
    </source>
</reference>
<name>A0A1L3Q355_9EURY</name>
<dbReference type="GO" id="GO:0032259">
    <property type="term" value="P:methylation"/>
    <property type="evidence" value="ECO:0007669"/>
    <property type="project" value="UniProtKB-KW"/>
</dbReference>
<dbReference type="InterPro" id="IPR029063">
    <property type="entry name" value="SAM-dependent_MTases_sf"/>
</dbReference>
<keyword evidence="2 4" id="KW-0489">Methyltransferase</keyword>
<reference evidence="6 9" key="1">
    <citation type="submission" date="2016-10" db="EMBL/GenBank/DDBJ databases">
        <title>Methanohalophilus halophilus.</title>
        <authorList>
            <person name="L'haridon S."/>
        </authorList>
    </citation>
    <scope>NUCLEOTIDE SEQUENCE [LARGE SCALE GENOMIC DNA]</scope>
    <source>
        <strain evidence="6 9">Z-7982</strain>
    </source>
</reference>
<dbReference type="GO" id="GO:0008170">
    <property type="term" value="F:N-methyltransferase activity"/>
    <property type="evidence" value="ECO:0007669"/>
    <property type="project" value="InterPro"/>
</dbReference>
<evidence type="ECO:0000256" key="2">
    <source>
        <dbReference type="ARBA" id="ARBA00022603"/>
    </source>
</evidence>
<organism evidence="6 9">
    <name type="scientific">Methanohalophilus halophilus</name>
    <dbReference type="NCBI Taxonomy" id="2177"/>
    <lineage>
        <taxon>Archaea</taxon>
        <taxon>Methanobacteriati</taxon>
        <taxon>Methanobacteriota</taxon>
        <taxon>Stenosarchaea group</taxon>
        <taxon>Methanomicrobia</taxon>
        <taxon>Methanosarcinales</taxon>
        <taxon>Methanosarcinaceae</taxon>
        <taxon>Methanohalophilus</taxon>
    </lineage>
</organism>
<dbReference type="Proteomes" id="UP000198669">
    <property type="component" value="Unassembled WGS sequence"/>
</dbReference>
<evidence type="ECO:0000313" key="10">
    <source>
        <dbReference type="Proteomes" id="UP000198669"/>
    </source>
</evidence>
<evidence type="ECO:0000259" key="5">
    <source>
        <dbReference type="Pfam" id="PF01555"/>
    </source>
</evidence>
<keyword evidence="3 6" id="KW-0808">Transferase</keyword>
<dbReference type="EC" id="2.1.1.113" evidence="4"/>
<dbReference type="PROSITE" id="PS00092">
    <property type="entry name" value="N6_MTASE"/>
    <property type="match status" value="1"/>
</dbReference>
<keyword evidence="4" id="KW-0949">S-adenosyl-L-methionine</keyword>
<evidence type="ECO:0000313" key="7">
    <source>
        <dbReference type="EMBL" id="RNI09619.1"/>
    </source>
</evidence>
<dbReference type="GO" id="GO:0003677">
    <property type="term" value="F:DNA binding"/>
    <property type="evidence" value="ECO:0007669"/>
    <property type="project" value="InterPro"/>
</dbReference>
<evidence type="ECO:0000313" key="9">
    <source>
        <dbReference type="Proteomes" id="UP000186879"/>
    </source>
</evidence>
<dbReference type="STRING" id="2177.BHR79_07350"/>
<evidence type="ECO:0000256" key="4">
    <source>
        <dbReference type="RuleBase" id="RU362026"/>
    </source>
</evidence>
<reference evidence="7 11" key="3">
    <citation type="submission" date="2018-10" db="EMBL/GenBank/DDBJ databases">
        <title>Cultivation of a novel Methanohalophilus strain from Kebrit Deep of the Red Sea and a genomic comparison of members of the genus Methanohalophilus.</title>
        <authorList>
            <person name="Guan Y."/>
            <person name="Ngugi D.K."/>
            <person name="Stingl U."/>
        </authorList>
    </citation>
    <scope>NUCLEOTIDE SEQUENCE [LARGE SCALE GENOMIC DNA]</scope>
    <source>
        <strain evidence="7 11">DSM 3094</strain>
    </source>
</reference>
<accession>A0A1L3Q355</accession>
<dbReference type="OrthoDB" id="38200at2157"/>
<dbReference type="AlphaFoldDB" id="A0A1L3Q355"/>
<dbReference type="GO" id="GO:0015667">
    <property type="term" value="F:site-specific DNA-methyltransferase (cytosine-N4-specific) activity"/>
    <property type="evidence" value="ECO:0007669"/>
    <property type="project" value="UniProtKB-EC"/>
</dbReference>
<dbReference type="GeneID" id="30583570"/>
<dbReference type="Proteomes" id="UP000267921">
    <property type="component" value="Unassembled WGS sequence"/>
</dbReference>
<dbReference type="Pfam" id="PF01555">
    <property type="entry name" value="N6_N4_Mtase"/>
    <property type="match status" value="1"/>
</dbReference>
<dbReference type="KEGG" id="mhaz:BHR79_07350"/>
<gene>
    <name evidence="6" type="ORF">BHR79_07350</name>
    <name evidence="7" type="ORF">EFE40_02885</name>
    <name evidence="8" type="ORF">SAMN04515625_1041</name>
</gene>
<evidence type="ECO:0000313" key="11">
    <source>
        <dbReference type="Proteomes" id="UP000267921"/>
    </source>
</evidence>
<evidence type="ECO:0000256" key="3">
    <source>
        <dbReference type="ARBA" id="ARBA00022679"/>
    </source>
</evidence>
<keyword evidence="4" id="KW-0680">Restriction system</keyword>
<dbReference type="InterPro" id="IPR002052">
    <property type="entry name" value="DNA_methylase_N6_adenine_CS"/>
</dbReference>
<dbReference type="EMBL" id="RJJG01000003">
    <property type="protein sequence ID" value="RNI09619.1"/>
    <property type="molecule type" value="Genomic_DNA"/>
</dbReference>
<evidence type="ECO:0000313" key="8">
    <source>
        <dbReference type="EMBL" id="SDW49857.1"/>
    </source>
</evidence>
<dbReference type="Proteomes" id="UP000186879">
    <property type="component" value="Chromosome"/>
</dbReference>
<dbReference type="PRINTS" id="PR00508">
    <property type="entry name" value="S21N4MTFRASE"/>
</dbReference>
<dbReference type="RefSeq" id="WP_072561743.1">
    <property type="nucleotide sequence ID" value="NZ_CP017921.1"/>
</dbReference>
<proteinExistence type="inferred from homology"/>
<dbReference type="EMBL" id="FNMU01000003">
    <property type="protein sequence ID" value="SDW49857.1"/>
    <property type="molecule type" value="Genomic_DNA"/>
</dbReference>
<dbReference type="Gene3D" id="3.40.50.150">
    <property type="entry name" value="Vaccinia Virus protein VP39"/>
    <property type="match status" value="1"/>
</dbReference>
<dbReference type="SUPFAM" id="SSF53335">
    <property type="entry name" value="S-adenosyl-L-methionine-dependent methyltransferases"/>
    <property type="match status" value="1"/>
</dbReference>
<keyword evidence="9" id="KW-1185">Reference proteome</keyword>
<evidence type="ECO:0000313" key="6">
    <source>
        <dbReference type="EMBL" id="APH39314.1"/>
    </source>
</evidence>
<sequence>MKPVDIYGNVFYNEDCITGAATHIPDESVDLIITDPPYGIKGDKLHQHYNRNEKFVVDGYVEIPEDKYADFSLAWIKEAERILKPGGSIYIVSGYTNLYHILHALYQTNLEEINHIIWKYNFGVYTKAKYVSSHYHILYYEKPGKSRTFNLESRYGTCEKTEDGRSLNYRDREDVWVINREYKPGKVKNKNELPHKLLKKIIQYSSNEGDLVCDMFLGGFSTAAVAIGLNRHCVGFEISETMFRTKTREIDQSNVIKPGFMIPELRKPVIKNMENQGKAWTSQETDYLFTRYRELRQKGLNKKDTIETIGEELGRGRWSVEKAIKKTSKKDENRQPQ</sequence>
<dbReference type="REBASE" id="173835">
    <property type="entry name" value="M.Mha7982ORF7350P"/>
</dbReference>